<dbReference type="PANTHER" id="PTHR14097">
    <property type="entry name" value="OXIDOREDUCTASE HTATIP2"/>
    <property type="match status" value="1"/>
</dbReference>
<dbReference type="AlphaFoldDB" id="A0A1G7DF37"/>
<dbReference type="RefSeq" id="WP_093141134.1">
    <property type="nucleotide sequence ID" value="NZ_BMWO01000001.1"/>
</dbReference>
<dbReference type="Pfam" id="PF13460">
    <property type="entry name" value="NAD_binding_10"/>
    <property type="match status" value="1"/>
</dbReference>
<organism evidence="2 3">
    <name type="scientific">Ulvibacter litoralis</name>
    <dbReference type="NCBI Taxonomy" id="227084"/>
    <lineage>
        <taxon>Bacteria</taxon>
        <taxon>Pseudomonadati</taxon>
        <taxon>Bacteroidota</taxon>
        <taxon>Flavobacteriia</taxon>
        <taxon>Flavobacteriales</taxon>
        <taxon>Flavobacteriaceae</taxon>
        <taxon>Ulvibacter</taxon>
    </lineage>
</organism>
<keyword evidence="3" id="KW-1185">Reference proteome</keyword>
<dbReference type="Gene3D" id="3.40.50.720">
    <property type="entry name" value="NAD(P)-binding Rossmann-like Domain"/>
    <property type="match status" value="1"/>
</dbReference>
<reference evidence="2 3" key="1">
    <citation type="submission" date="2016-10" db="EMBL/GenBank/DDBJ databases">
        <authorList>
            <person name="de Groot N.N."/>
        </authorList>
    </citation>
    <scope>NUCLEOTIDE SEQUENCE [LARGE SCALE GENOMIC DNA]</scope>
    <source>
        <strain evidence="2 3">DSM 16195</strain>
    </source>
</reference>
<gene>
    <name evidence="2" type="ORF">SAMN05421855_101944</name>
</gene>
<sequence>MPKTAILLGSTGLTGGILLEKLLADNLFEKVILFSRSSVGVTHPKLEEHLIDLFQLEKHSFDFKADVVFCCIGTTKSKTPNKETYRKIDYGIPVTAATLCKQNGIDRFIVISAMGADANSSVFYNKVKGEMQRDVLQQNIQHTYILQPSLLGGKRSEKRLGERIGQLFMGVFGFLLPKNYSLIEPETIATAMRILVEKEHSEAIITSAKIKEIANG</sequence>
<dbReference type="Proteomes" id="UP000199321">
    <property type="component" value="Unassembled WGS sequence"/>
</dbReference>
<evidence type="ECO:0000313" key="2">
    <source>
        <dbReference type="EMBL" id="SDE50147.1"/>
    </source>
</evidence>
<dbReference type="InterPro" id="IPR016040">
    <property type="entry name" value="NAD(P)-bd_dom"/>
</dbReference>
<accession>A0A1G7DF37</accession>
<dbReference type="PANTHER" id="PTHR14097:SF7">
    <property type="entry name" value="OXIDOREDUCTASE HTATIP2"/>
    <property type="match status" value="1"/>
</dbReference>
<dbReference type="SUPFAM" id="SSF51735">
    <property type="entry name" value="NAD(P)-binding Rossmann-fold domains"/>
    <property type="match status" value="1"/>
</dbReference>
<evidence type="ECO:0000259" key="1">
    <source>
        <dbReference type="Pfam" id="PF13460"/>
    </source>
</evidence>
<feature type="domain" description="NAD(P)-binding" evidence="1">
    <location>
        <begin position="9"/>
        <end position="147"/>
    </location>
</feature>
<protein>
    <submittedName>
        <fullName evidence="2">Uncharacterized conserved protein YbjT, contains NAD(P)-binding and DUF2867 domains</fullName>
    </submittedName>
</protein>
<dbReference type="EMBL" id="FNBA01000001">
    <property type="protein sequence ID" value="SDE50147.1"/>
    <property type="molecule type" value="Genomic_DNA"/>
</dbReference>
<evidence type="ECO:0000313" key="3">
    <source>
        <dbReference type="Proteomes" id="UP000199321"/>
    </source>
</evidence>
<dbReference type="STRING" id="227084.SAMN05421855_101944"/>
<dbReference type="InterPro" id="IPR036291">
    <property type="entry name" value="NAD(P)-bd_dom_sf"/>
</dbReference>
<proteinExistence type="predicted"/>
<name>A0A1G7DF37_9FLAO</name>
<dbReference type="OrthoDB" id="9798632at2"/>